<proteinExistence type="predicted"/>
<evidence type="ECO:0000313" key="4">
    <source>
        <dbReference type="Proteomes" id="UP000232145"/>
    </source>
</evidence>
<dbReference type="SUPFAM" id="SSF53756">
    <property type="entry name" value="UDP-Glycosyltransferase/glycogen phosphorylase"/>
    <property type="match status" value="1"/>
</dbReference>
<evidence type="ECO:0000256" key="2">
    <source>
        <dbReference type="ARBA" id="ARBA00022679"/>
    </source>
</evidence>
<name>A0A2N0AM91_9LEPT</name>
<dbReference type="GO" id="GO:0005829">
    <property type="term" value="C:cytosol"/>
    <property type="evidence" value="ECO:0007669"/>
    <property type="project" value="TreeGrafter"/>
</dbReference>
<dbReference type="CDD" id="cd03789">
    <property type="entry name" value="GT9_LPS_heptosyltransferase"/>
    <property type="match status" value="1"/>
</dbReference>
<dbReference type="GO" id="GO:0009244">
    <property type="term" value="P:lipopolysaccharide core region biosynthetic process"/>
    <property type="evidence" value="ECO:0007669"/>
    <property type="project" value="TreeGrafter"/>
</dbReference>
<keyword evidence="1" id="KW-0328">Glycosyltransferase</keyword>
<dbReference type="PANTHER" id="PTHR30160:SF22">
    <property type="entry name" value="LIPOPOLYSACCHARIDE CORE BIOSYNTHESIS PROTEIN"/>
    <property type="match status" value="1"/>
</dbReference>
<evidence type="ECO:0000313" key="3">
    <source>
        <dbReference type="EMBL" id="PJZ85390.1"/>
    </source>
</evidence>
<sequence>MTNLLVLRFSAMGDVALMTPALIAIAAKYANIQLTVVTRGNFAPFFYNIPNLNVLGINLKKYKGILGLWRMYRDIAKLGPFGHVIDLHGSVRSRFIAFLFRSQGVPYSKIIKGRREKLAQTRRYNKKLNQLPHTVERYLNVFRKAGFDAPIRKGPWLNVDGESKVYARDFFKSIGIDKKEGQWFGFAPFAGHVLKEWSFEKCKRLVEVLLDEFPDCNVFLFGGKDETKELEILRNHQTRAHIVQGGNLGIRGELGIMDRLDVMIGMDSSNVHIAALLKKPVIGIYGTTHPLSGFGPFAQEDSGVLQVDLPCRPCSIYGNTKCWRGDHACMELIDPLDVVRRIRLIQNVNTLW</sequence>
<dbReference type="Gene3D" id="3.40.50.2000">
    <property type="entry name" value="Glycogen Phosphorylase B"/>
    <property type="match status" value="2"/>
</dbReference>
<gene>
    <name evidence="3" type="ORF">CH364_03885</name>
</gene>
<dbReference type="GO" id="GO:0008713">
    <property type="term" value="F:ADP-heptose-lipopolysaccharide heptosyltransferase activity"/>
    <property type="evidence" value="ECO:0007669"/>
    <property type="project" value="TreeGrafter"/>
</dbReference>
<organism evidence="3 4">
    <name type="scientific">Leptospira harrisiae</name>
    <dbReference type="NCBI Taxonomy" id="2023189"/>
    <lineage>
        <taxon>Bacteria</taxon>
        <taxon>Pseudomonadati</taxon>
        <taxon>Spirochaetota</taxon>
        <taxon>Spirochaetia</taxon>
        <taxon>Leptospirales</taxon>
        <taxon>Leptospiraceae</taxon>
        <taxon>Leptospira</taxon>
    </lineage>
</organism>
<dbReference type="AlphaFoldDB" id="A0A2N0AM91"/>
<dbReference type="RefSeq" id="WP_100742291.1">
    <property type="nucleotide sequence ID" value="NZ_NPDW01000001.1"/>
</dbReference>
<dbReference type="InterPro" id="IPR051199">
    <property type="entry name" value="LPS_LOS_Heptosyltrfase"/>
</dbReference>
<comment type="caution">
    <text evidence="3">The sequence shown here is derived from an EMBL/GenBank/DDBJ whole genome shotgun (WGS) entry which is preliminary data.</text>
</comment>
<keyword evidence="4" id="KW-1185">Reference proteome</keyword>
<dbReference type="PANTHER" id="PTHR30160">
    <property type="entry name" value="TETRAACYLDISACCHARIDE 4'-KINASE-RELATED"/>
    <property type="match status" value="1"/>
</dbReference>
<dbReference type="Pfam" id="PF01075">
    <property type="entry name" value="Glyco_transf_9"/>
    <property type="match status" value="1"/>
</dbReference>
<dbReference type="OrthoDB" id="9797795at2"/>
<dbReference type="EMBL" id="NPDX01000001">
    <property type="protein sequence ID" value="PJZ85390.1"/>
    <property type="molecule type" value="Genomic_DNA"/>
</dbReference>
<protein>
    <submittedName>
        <fullName evidence="3">Heptosyltransferase</fullName>
    </submittedName>
</protein>
<dbReference type="InterPro" id="IPR002201">
    <property type="entry name" value="Glyco_trans_9"/>
</dbReference>
<dbReference type="Proteomes" id="UP000232145">
    <property type="component" value="Unassembled WGS sequence"/>
</dbReference>
<evidence type="ECO:0000256" key="1">
    <source>
        <dbReference type="ARBA" id="ARBA00022676"/>
    </source>
</evidence>
<reference evidence="3 4" key="1">
    <citation type="submission" date="2017-07" db="EMBL/GenBank/DDBJ databases">
        <title>Leptospira spp. isolated from tropical soils.</title>
        <authorList>
            <person name="Thibeaux R."/>
            <person name="Iraola G."/>
            <person name="Ferres I."/>
            <person name="Bierque E."/>
            <person name="Girault D."/>
            <person name="Soupe-Gilbert M.-E."/>
            <person name="Picardeau M."/>
            <person name="Goarant C."/>
        </authorList>
    </citation>
    <scope>NUCLEOTIDE SEQUENCE [LARGE SCALE GENOMIC DNA]</scope>
    <source>
        <strain evidence="3 4">FH2-B-A1</strain>
    </source>
</reference>
<accession>A0A2N0AM91</accession>
<keyword evidence="2 3" id="KW-0808">Transferase</keyword>